<evidence type="ECO:0000313" key="1">
    <source>
        <dbReference type="EMBL" id="AWV90079.1"/>
    </source>
</evidence>
<dbReference type="EMBL" id="CP030032">
    <property type="protein sequence ID" value="AWV90079.1"/>
    <property type="molecule type" value="Genomic_DNA"/>
</dbReference>
<dbReference type="KEGG" id="bsed:DN745_12330"/>
<protein>
    <submittedName>
        <fullName evidence="1">Uncharacterized protein</fullName>
    </submittedName>
</protein>
<dbReference type="OrthoDB" id="5381258at2"/>
<name>A0A2Z4FM71_9DELT</name>
<sequence length="296" mass="29950">MRHLTKSSLGLTLGLLFILSAAPLAAQEAAPAPEEKSSFARTEFVAVQTAHGLLLGIEFCDVIQCGSNALAISSLTVGAGAGLGLSLLASRDGVTPGFATIMNSGAYWGAFHGGFITANLTKNSSTISGVMGVSQLGAMGVSALIWNQWRPTAGEVSMTNSGGLWVAQLSALGFLAAGATDWELEPVVWALIGLTDVGLIGGALLSQIKPISRGRMLMIDLGGVLGMVAGMGTSALIAPSSEVAAGISGIAGTLAGLGIATVMTRDWDASDDERVTARWGISPTEDGATLSLSGAF</sequence>
<gene>
    <name evidence="1" type="ORF">DN745_12330</name>
</gene>
<reference evidence="1 2" key="1">
    <citation type="submission" date="2018-06" db="EMBL/GenBank/DDBJ databases">
        <title>Lujinxingia sediminis gen. nov. sp. nov., a new facultative anaerobic member of the class Deltaproteobacteria, and proposal of Lujinxingaceae fam. nov.</title>
        <authorList>
            <person name="Guo L.-Y."/>
            <person name="Li C.-M."/>
            <person name="Wang S."/>
            <person name="Du Z.-J."/>
        </authorList>
    </citation>
    <scope>NUCLEOTIDE SEQUENCE [LARGE SCALE GENOMIC DNA]</scope>
    <source>
        <strain evidence="1 2">FA350</strain>
    </source>
</reference>
<proteinExistence type="predicted"/>
<dbReference type="RefSeq" id="WP_111335253.1">
    <property type="nucleotide sequence ID" value="NZ_CP030032.1"/>
</dbReference>
<dbReference type="AlphaFoldDB" id="A0A2Z4FM71"/>
<accession>A0A2Z4FM71</accession>
<keyword evidence="2" id="KW-1185">Reference proteome</keyword>
<dbReference type="Proteomes" id="UP000249799">
    <property type="component" value="Chromosome"/>
</dbReference>
<organism evidence="1 2">
    <name type="scientific">Bradymonas sediminis</name>
    <dbReference type="NCBI Taxonomy" id="1548548"/>
    <lineage>
        <taxon>Bacteria</taxon>
        <taxon>Deltaproteobacteria</taxon>
        <taxon>Bradymonadales</taxon>
        <taxon>Bradymonadaceae</taxon>
        <taxon>Bradymonas</taxon>
    </lineage>
</organism>
<evidence type="ECO:0000313" key="2">
    <source>
        <dbReference type="Proteomes" id="UP000249799"/>
    </source>
</evidence>